<dbReference type="SUPFAM" id="SSF54001">
    <property type="entry name" value="Cysteine proteinases"/>
    <property type="match status" value="1"/>
</dbReference>
<comment type="caution">
    <text evidence="2">The sequence shown here is derived from an EMBL/GenBank/DDBJ whole genome shotgun (WGS) entry which is preliminary data.</text>
</comment>
<dbReference type="InterPro" id="IPR013589">
    <property type="entry name" value="Bac_transglu_N"/>
</dbReference>
<accession>S9QY30</accession>
<dbReference type="HOGENOM" id="CLU_008973_1_2_5"/>
<keyword evidence="2" id="KW-0645">Protease</keyword>
<proteinExistence type="predicted"/>
<evidence type="ECO:0000313" key="3">
    <source>
        <dbReference type="Proteomes" id="UP000015346"/>
    </source>
</evidence>
<evidence type="ECO:0000259" key="1">
    <source>
        <dbReference type="SMART" id="SM00460"/>
    </source>
</evidence>
<dbReference type="Pfam" id="PF08379">
    <property type="entry name" value="Bact_transglu_N"/>
    <property type="match status" value="1"/>
</dbReference>
<dbReference type="STRING" id="1123069.ruthe_01100"/>
<feature type="domain" description="Transglutaminase-like" evidence="1">
    <location>
        <begin position="163"/>
        <end position="226"/>
    </location>
</feature>
<dbReference type="EMBL" id="AOLV01000010">
    <property type="protein sequence ID" value="EPX86286.1"/>
    <property type="molecule type" value="Genomic_DNA"/>
</dbReference>
<dbReference type="RefSeq" id="WP_021097194.1">
    <property type="nucleotide sequence ID" value="NZ_KE557320.1"/>
</dbReference>
<dbReference type="GO" id="GO:0008233">
    <property type="term" value="F:peptidase activity"/>
    <property type="evidence" value="ECO:0007669"/>
    <property type="project" value="UniProtKB-KW"/>
</dbReference>
<dbReference type="GO" id="GO:0006508">
    <property type="term" value="P:proteolysis"/>
    <property type="evidence" value="ECO:0007669"/>
    <property type="project" value="UniProtKB-KW"/>
</dbReference>
<dbReference type="OrthoDB" id="9804023at2"/>
<dbReference type="SMART" id="SM00460">
    <property type="entry name" value="TGc"/>
    <property type="match status" value="1"/>
</dbReference>
<dbReference type="InterPro" id="IPR002931">
    <property type="entry name" value="Transglutaminase-like"/>
</dbReference>
<name>S9QY30_9RHOB</name>
<protein>
    <submittedName>
        <fullName evidence="2">Transglutaminase-like enzyme, putative cysteine protease</fullName>
    </submittedName>
</protein>
<dbReference type="Gene3D" id="3.10.620.30">
    <property type="match status" value="1"/>
</dbReference>
<dbReference type="PATRIC" id="fig|1123069.3.peg.1070"/>
<dbReference type="Pfam" id="PF01841">
    <property type="entry name" value="Transglut_core"/>
    <property type="match status" value="1"/>
</dbReference>
<sequence>MTEIRRLSVRHITTYAYDAPQSWGLLRLRLTPRSHRFQRVLSWSVTLEGARRELGYEDHHRNLVDLASLEPGASTVIIRCEGEVEVTDNAGVLGSQGGFAPLWLFLRETPRTRPGPACSALVSRVMAAESETLNRLHALTRALAEGIVFAPGATDVASTGEEALAHGRGVCQDHAHAFLACARAMGVPARYVSGYLLMDRIEQEASHAWAEAWIEGLGWVGFDPANCICPDHRYIRLATGLDYGEASPVSGSRRGTGDESLSVHVEVAAQ</sequence>
<dbReference type="AlphaFoldDB" id="S9QY30"/>
<organism evidence="2 3">
    <name type="scientific">Rubellimicrobium thermophilum DSM 16684</name>
    <dbReference type="NCBI Taxonomy" id="1123069"/>
    <lineage>
        <taxon>Bacteria</taxon>
        <taxon>Pseudomonadati</taxon>
        <taxon>Pseudomonadota</taxon>
        <taxon>Alphaproteobacteria</taxon>
        <taxon>Rhodobacterales</taxon>
        <taxon>Roseobacteraceae</taxon>
        <taxon>Rubellimicrobium</taxon>
    </lineage>
</organism>
<gene>
    <name evidence="2" type="ORF">ruthe_01100</name>
</gene>
<dbReference type="PANTHER" id="PTHR33490">
    <property type="entry name" value="BLR5614 PROTEIN-RELATED"/>
    <property type="match status" value="1"/>
</dbReference>
<dbReference type="InterPro" id="IPR038765">
    <property type="entry name" value="Papain-like_cys_pep_sf"/>
</dbReference>
<dbReference type="PANTHER" id="PTHR33490:SF6">
    <property type="entry name" value="SLL1049 PROTEIN"/>
    <property type="match status" value="1"/>
</dbReference>
<keyword evidence="3" id="KW-1185">Reference proteome</keyword>
<keyword evidence="2" id="KW-0378">Hydrolase</keyword>
<reference evidence="2 3" key="1">
    <citation type="journal article" date="2013" name="Stand. Genomic Sci.">
        <title>Genome sequence of the reddish-pigmented Rubellimicrobium thermophilum type strain (DSM 16684(T)), a member of the Roseobacter clade.</title>
        <authorList>
            <person name="Fiebig A."/>
            <person name="Riedel T."/>
            <person name="Gronow S."/>
            <person name="Petersen J."/>
            <person name="Klenk H.P."/>
            <person name="Goker M."/>
        </authorList>
    </citation>
    <scope>NUCLEOTIDE SEQUENCE [LARGE SCALE GENOMIC DNA]</scope>
    <source>
        <strain evidence="2 3">DSM 16684</strain>
    </source>
</reference>
<dbReference type="Proteomes" id="UP000015346">
    <property type="component" value="Unassembled WGS sequence"/>
</dbReference>
<evidence type="ECO:0000313" key="2">
    <source>
        <dbReference type="EMBL" id="EPX86286.1"/>
    </source>
</evidence>